<dbReference type="STRING" id="267850.ADINL_0680"/>
<dbReference type="Proteomes" id="UP000027318">
    <property type="component" value="Unassembled WGS sequence"/>
</dbReference>
<keyword evidence="3" id="KW-1185">Reference proteome</keyword>
<name>A0A063Y196_9GAMM</name>
<dbReference type="AlphaFoldDB" id="A0A063Y196"/>
<evidence type="ECO:0000313" key="2">
    <source>
        <dbReference type="EMBL" id="KDE40088.1"/>
    </source>
</evidence>
<evidence type="ECO:0000313" key="3">
    <source>
        <dbReference type="Proteomes" id="UP000027318"/>
    </source>
</evidence>
<feature type="transmembrane region" description="Helical" evidence="1">
    <location>
        <begin position="26"/>
        <end position="46"/>
    </location>
</feature>
<organism evidence="2 3">
    <name type="scientific">Nitrincola lacisaponensis</name>
    <dbReference type="NCBI Taxonomy" id="267850"/>
    <lineage>
        <taxon>Bacteria</taxon>
        <taxon>Pseudomonadati</taxon>
        <taxon>Pseudomonadota</taxon>
        <taxon>Gammaproteobacteria</taxon>
        <taxon>Oceanospirillales</taxon>
        <taxon>Oceanospirillaceae</taxon>
        <taxon>Nitrincola</taxon>
    </lineage>
</organism>
<evidence type="ECO:0000256" key="1">
    <source>
        <dbReference type="SAM" id="Phobius"/>
    </source>
</evidence>
<keyword evidence="1" id="KW-0472">Membrane</keyword>
<keyword evidence="1" id="KW-1133">Transmembrane helix</keyword>
<dbReference type="OrthoDB" id="6876592at2"/>
<sequence>MMQRQQINLYQAALHERREQLSARQLLQLLGIAALVMLLYSGWSAYSLSNLKRDSQQLAQQLNLQRHTVTELAALTRPEADPVLVQQTRRLENEIRHLRALRETALIPLDAIEPEFFLRGLARQKPDGLWLTGIHLAGLGQDILLQGYVTEAELLPVYIDLLGMETAFIGRVFHTLEILPPDTGHTGMPDVLSFRLMAGCKAQGCTLDVNGVTP</sequence>
<protein>
    <submittedName>
        <fullName evidence="2">MSHA biogenesis protein MshI</fullName>
    </submittedName>
</protein>
<reference evidence="2 3" key="1">
    <citation type="journal article" date="2005" name="Int. J. Syst. Evol. Microbiol.">
        <title>Nitrincola lacisaponensis gen. nov., sp. nov., a novel alkaliphilic bacterium isolated from an alkaline, saline lake.</title>
        <authorList>
            <person name="Dimitriu P.A."/>
            <person name="Shukla S.K."/>
            <person name="Conradt J."/>
            <person name="Marquez M.C."/>
            <person name="Ventosa A."/>
            <person name="Maglia A."/>
            <person name="Peyton B.M."/>
            <person name="Pinkart H.C."/>
            <person name="Mormile M.R."/>
        </authorList>
    </citation>
    <scope>NUCLEOTIDE SEQUENCE [LARGE SCALE GENOMIC DNA]</scope>
    <source>
        <strain evidence="2 3">4CA</strain>
    </source>
</reference>
<proteinExistence type="predicted"/>
<gene>
    <name evidence="2" type="ORF">ADINL_0680</name>
</gene>
<dbReference type="EMBL" id="JMSZ01000016">
    <property type="protein sequence ID" value="KDE40088.1"/>
    <property type="molecule type" value="Genomic_DNA"/>
</dbReference>
<keyword evidence="1" id="KW-0812">Transmembrane</keyword>
<comment type="caution">
    <text evidence="2">The sequence shown here is derived from an EMBL/GenBank/DDBJ whole genome shotgun (WGS) entry which is preliminary data.</text>
</comment>
<dbReference type="RefSeq" id="WP_051632527.1">
    <property type="nucleotide sequence ID" value="NZ_JMSZ01000016.1"/>
</dbReference>
<accession>A0A063Y196</accession>